<dbReference type="SUPFAM" id="SSF50800">
    <property type="entry name" value="PK beta-barrel domain-like"/>
    <property type="match status" value="1"/>
</dbReference>
<dbReference type="PROSITE" id="PS51340">
    <property type="entry name" value="MOSC"/>
    <property type="match status" value="1"/>
</dbReference>
<dbReference type="InterPro" id="IPR011037">
    <property type="entry name" value="Pyrv_Knase-like_insert_dom_sf"/>
</dbReference>
<dbReference type="InterPro" id="IPR005303">
    <property type="entry name" value="MOCOS_middle"/>
</dbReference>
<dbReference type="RefSeq" id="WP_223092735.1">
    <property type="nucleotide sequence ID" value="NZ_CP061913.1"/>
</dbReference>
<accession>A0ABV5MJK1</accession>
<evidence type="ECO:0000259" key="1">
    <source>
        <dbReference type="PROSITE" id="PS51340"/>
    </source>
</evidence>
<dbReference type="InterPro" id="IPR005302">
    <property type="entry name" value="MoCF_Sase_C"/>
</dbReference>
<sequence>MGEIVWLGRYPVKSMCGEELAEAHLGPSGLDGDRRYALVDAESGLVASAKNPRKWRRLLRMSAGYRADDSVVITGPDGAALDTDAGLSRVVGRPVRLASHGSMAGPGDAKMERLTPETEPGAGVMTLSDLGSAGTFADFAAVHIVTTATLEALGRPDHRRFRPNLVVRLPDAEPFVENTWSGRTLTIGDGAVIRVLHPTPRCAVPTLAQGDDLPDDPAVLRAAARANRVALWGPGPLTCVGAYGSVERTGALRVGDVVRVAA</sequence>
<organism evidence="2 3">
    <name type="scientific">Dactylosporangium vinaceum</name>
    <dbReference type="NCBI Taxonomy" id="53362"/>
    <lineage>
        <taxon>Bacteria</taxon>
        <taxon>Bacillati</taxon>
        <taxon>Actinomycetota</taxon>
        <taxon>Actinomycetes</taxon>
        <taxon>Micromonosporales</taxon>
        <taxon>Micromonosporaceae</taxon>
        <taxon>Dactylosporangium</taxon>
    </lineage>
</organism>
<reference evidence="2 3" key="1">
    <citation type="submission" date="2024-09" db="EMBL/GenBank/DDBJ databases">
        <authorList>
            <person name="Sun Q."/>
            <person name="Mori K."/>
        </authorList>
    </citation>
    <scope>NUCLEOTIDE SEQUENCE [LARGE SCALE GENOMIC DNA]</scope>
    <source>
        <strain evidence="2 3">JCM 3307</strain>
    </source>
</reference>
<protein>
    <submittedName>
        <fullName evidence="2">MOSC domain-containing protein</fullName>
    </submittedName>
</protein>
<dbReference type="Proteomes" id="UP001589608">
    <property type="component" value="Unassembled WGS sequence"/>
</dbReference>
<dbReference type="EMBL" id="JBHMCA010000063">
    <property type="protein sequence ID" value="MFB9449057.1"/>
    <property type="molecule type" value="Genomic_DNA"/>
</dbReference>
<dbReference type="Pfam" id="PF03473">
    <property type="entry name" value="MOSC"/>
    <property type="match status" value="1"/>
</dbReference>
<feature type="domain" description="MOSC" evidence="1">
    <location>
        <begin position="112"/>
        <end position="261"/>
    </location>
</feature>
<evidence type="ECO:0000313" key="3">
    <source>
        <dbReference type="Proteomes" id="UP001589608"/>
    </source>
</evidence>
<dbReference type="Pfam" id="PF03476">
    <property type="entry name" value="MOSC_N"/>
    <property type="match status" value="1"/>
</dbReference>
<comment type="caution">
    <text evidence="2">The sequence shown here is derived from an EMBL/GenBank/DDBJ whole genome shotgun (WGS) entry which is preliminary data.</text>
</comment>
<evidence type="ECO:0000313" key="2">
    <source>
        <dbReference type="EMBL" id="MFB9449057.1"/>
    </source>
</evidence>
<gene>
    <name evidence="2" type="ORF">ACFFTR_38780</name>
</gene>
<proteinExistence type="predicted"/>
<keyword evidence="3" id="KW-1185">Reference proteome</keyword>
<dbReference type="Gene3D" id="2.40.33.20">
    <property type="entry name" value="PK beta-barrel domain-like"/>
    <property type="match status" value="1"/>
</dbReference>
<name>A0ABV5MJK1_9ACTN</name>